<sequence>MDNLAAGRPSVASVRGMTRIDTTGLRRLADELAAIRERLVPDGATLPGAVSEIAELDDACRELQEATDAARVGQARQVDALWSGSASAAARWEAAEEGVAGAL</sequence>
<dbReference type="Proteomes" id="UP000655208">
    <property type="component" value="Unassembled WGS sequence"/>
</dbReference>
<accession>A0A917T6H0</accession>
<dbReference type="AlphaFoldDB" id="A0A917T6H0"/>
<gene>
    <name evidence="1" type="ORF">GCM10011594_33750</name>
</gene>
<evidence type="ECO:0000313" key="2">
    <source>
        <dbReference type="Proteomes" id="UP000655208"/>
    </source>
</evidence>
<comment type="caution">
    <text evidence="1">The sequence shown here is derived from an EMBL/GenBank/DDBJ whole genome shotgun (WGS) entry which is preliminary data.</text>
</comment>
<protein>
    <submittedName>
        <fullName evidence="1">Uncharacterized protein</fullName>
    </submittedName>
</protein>
<reference evidence="1" key="2">
    <citation type="submission" date="2020-09" db="EMBL/GenBank/DDBJ databases">
        <authorList>
            <person name="Sun Q."/>
            <person name="Zhou Y."/>
        </authorList>
    </citation>
    <scope>NUCLEOTIDE SEQUENCE</scope>
    <source>
        <strain evidence="1">CGMCC 4.7308</strain>
    </source>
</reference>
<organism evidence="1 2">
    <name type="scientific">Nakamurella endophytica</name>
    <dbReference type="NCBI Taxonomy" id="1748367"/>
    <lineage>
        <taxon>Bacteria</taxon>
        <taxon>Bacillati</taxon>
        <taxon>Actinomycetota</taxon>
        <taxon>Actinomycetes</taxon>
        <taxon>Nakamurellales</taxon>
        <taxon>Nakamurellaceae</taxon>
        <taxon>Nakamurella</taxon>
    </lineage>
</organism>
<evidence type="ECO:0000313" key="1">
    <source>
        <dbReference type="EMBL" id="GGM11040.1"/>
    </source>
</evidence>
<proteinExistence type="predicted"/>
<reference evidence="1" key="1">
    <citation type="journal article" date="2014" name="Int. J. Syst. Evol. Microbiol.">
        <title>Complete genome sequence of Corynebacterium casei LMG S-19264T (=DSM 44701T), isolated from a smear-ripened cheese.</title>
        <authorList>
            <consortium name="US DOE Joint Genome Institute (JGI-PGF)"/>
            <person name="Walter F."/>
            <person name="Albersmeier A."/>
            <person name="Kalinowski J."/>
            <person name="Ruckert C."/>
        </authorList>
    </citation>
    <scope>NUCLEOTIDE SEQUENCE</scope>
    <source>
        <strain evidence="1">CGMCC 4.7308</strain>
    </source>
</reference>
<keyword evidence="2" id="KW-1185">Reference proteome</keyword>
<name>A0A917T6H0_9ACTN</name>
<dbReference type="EMBL" id="BMNA01000008">
    <property type="protein sequence ID" value="GGM11040.1"/>
    <property type="molecule type" value="Genomic_DNA"/>
</dbReference>